<accession>A0A0G1W7F1</accession>
<comment type="similarity">
    <text evidence="4">Belongs to the Cob(I)alamin adenosyltransferase family.</text>
</comment>
<dbReference type="PANTHER" id="PTHR12213:SF0">
    <property type="entry name" value="CORRINOID ADENOSYLTRANSFERASE MMAB"/>
    <property type="match status" value="1"/>
</dbReference>
<keyword evidence="1 4" id="KW-0808">Transferase</keyword>
<reference evidence="6 7" key="1">
    <citation type="journal article" date="2015" name="Nature">
        <title>rRNA introns, odd ribosomes, and small enigmatic genomes across a large radiation of phyla.</title>
        <authorList>
            <person name="Brown C.T."/>
            <person name="Hug L.A."/>
            <person name="Thomas B.C."/>
            <person name="Sharon I."/>
            <person name="Castelle C.J."/>
            <person name="Singh A."/>
            <person name="Wilkins M.J."/>
            <person name="Williams K.H."/>
            <person name="Banfield J.F."/>
        </authorList>
    </citation>
    <scope>NUCLEOTIDE SEQUENCE [LARGE SCALE GENOMIC DNA]</scope>
</reference>
<evidence type="ECO:0000256" key="4">
    <source>
        <dbReference type="RuleBase" id="RU366026"/>
    </source>
</evidence>
<evidence type="ECO:0000313" key="6">
    <source>
        <dbReference type="EMBL" id="KKW14613.1"/>
    </source>
</evidence>
<dbReference type="GO" id="GO:0009236">
    <property type="term" value="P:cobalamin biosynthetic process"/>
    <property type="evidence" value="ECO:0007669"/>
    <property type="project" value="UniProtKB-UniRule"/>
</dbReference>
<dbReference type="NCBIfam" id="TIGR00636">
    <property type="entry name" value="PduO_Nterm"/>
    <property type="match status" value="1"/>
</dbReference>
<dbReference type="Gene3D" id="1.20.1200.10">
    <property type="entry name" value="Cobalamin adenosyltransferase-like"/>
    <property type="match status" value="1"/>
</dbReference>
<evidence type="ECO:0000313" key="7">
    <source>
        <dbReference type="Proteomes" id="UP000034224"/>
    </source>
</evidence>
<evidence type="ECO:0000256" key="3">
    <source>
        <dbReference type="ARBA" id="ARBA00022840"/>
    </source>
</evidence>
<dbReference type="UniPathway" id="UPA00148">
    <property type="reaction ID" value="UER00233"/>
</dbReference>
<proteinExistence type="inferred from homology"/>
<keyword evidence="4" id="KW-0169">Cobalamin biosynthesis</keyword>
<dbReference type="EMBL" id="LCQK01000006">
    <property type="protein sequence ID" value="KKW14613.1"/>
    <property type="molecule type" value="Genomic_DNA"/>
</dbReference>
<dbReference type="PANTHER" id="PTHR12213">
    <property type="entry name" value="CORRINOID ADENOSYLTRANSFERASE"/>
    <property type="match status" value="1"/>
</dbReference>
<comment type="catalytic activity">
    <reaction evidence="4">
        <text>2 cob(II)alamin + reduced [electron-transfer flavoprotein] + 2 ATP = 2 adenosylcob(III)alamin + 2 triphosphate + oxidized [electron-transfer flavoprotein] + 3 H(+)</text>
        <dbReference type="Rhea" id="RHEA:28671"/>
        <dbReference type="Rhea" id="RHEA-COMP:10685"/>
        <dbReference type="Rhea" id="RHEA-COMP:10686"/>
        <dbReference type="ChEBI" id="CHEBI:15378"/>
        <dbReference type="ChEBI" id="CHEBI:16304"/>
        <dbReference type="ChEBI" id="CHEBI:18036"/>
        <dbReference type="ChEBI" id="CHEBI:18408"/>
        <dbReference type="ChEBI" id="CHEBI:30616"/>
        <dbReference type="ChEBI" id="CHEBI:57692"/>
        <dbReference type="ChEBI" id="CHEBI:58307"/>
        <dbReference type="EC" id="2.5.1.17"/>
    </reaction>
</comment>
<dbReference type="GO" id="GO:0005524">
    <property type="term" value="F:ATP binding"/>
    <property type="evidence" value="ECO:0007669"/>
    <property type="project" value="UniProtKB-UniRule"/>
</dbReference>
<protein>
    <recommendedName>
        <fullName evidence="4">Corrinoid adenosyltransferase</fullName>
        <ecNumber evidence="4">2.5.1.17</ecNumber>
    </recommendedName>
    <alternativeName>
        <fullName evidence="4">Cob(II)alamin adenosyltransferase</fullName>
    </alternativeName>
    <alternativeName>
        <fullName evidence="4">Cob(II)yrinic acid a,c-diamide adenosyltransferase</fullName>
    </alternativeName>
    <alternativeName>
        <fullName evidence="4">Cobinamide/cobalamin adenosyltransferase</fullName>
    </alternativeName>
</protein>
<dbReference type="AlphaFoldDB" id="A0A0G1W7F1"/>
<evidence type="ECO:0000256" key="2">
    <source>
        <dbReference type="ARBA" id="ARBA00022741"/>
    </source>
</evidence>
<dbReference type="InterPro" id="IPR036451">
    <property type="entry name" value="CblAdoTrfase-like_sf"/>
</dbReference>
<gene>
    <name evidence="6" type="ORF">UY55_C0006G0022</name>
</gene>
<keyword evidence="2 4" id="KW-0547">Nucleotide-binding</keyword>
<dbReference type="GO" id="GO:0008817">
    <property type="term" value="F:corrinoid adenosyltransferase activity"/>
    <property type="evidence" value="ECO:0007669"/>
    <property type="project" value="UniProtKB-UniRule"/>
</dbReference>
<evidence type="ECO:0000259" key="5">
    <source>
        <dbReference type="Pfam" id="PF01923"/>
    </source>
</evidence>
<dbReference type="InterPro" id="IPR029499">
    <property type="entry name" value="PduO-typ"/>
</dbReference>
<comment type="catalytic activity">
    <reaction evidence="4">
        <text>2 cob(II)yrinate a,c diamide + reduced [electron-transfer flavoprotein] + 2 ATP = 2 adenosylcob(III)yrinate a,c-diamide + 2 triphosphate + oxidized [electron-transfer flavoprotein] + 3 H(+)</text>
        <dbReference type="Rhea" id="RHEA:11528"/>
        <dbReference type="Rhea" id="RHEA-COMP:10685"/>
        <dbReference type="Rhea" id="RHEA-COMP:10686"/>
        <dbReference type="ChEBI" id="CHEBI:15378"/>
        <dbReference type="ChEBI" id="CHEBI:18036"/>
        <dbReference type="ChEBI" id="CHEBI:30616"/>
        <dbReference type="ChEBI" id="CHEBI:57692"/>
        <dbReference type="ChEBI" id="CHEBI:58307"/>
        <dbReference type="ChEBI" id="CHEBI:58503"/>
        <dbReference type="ChEBI" id="CHEBI:58537"/>
        <dbReference type="EC" id="2.5.1.17"/>
    </reaction>
</comment>
<keyword evidence="3 4" id="KW-0067">ATP-binding</keyword>
<dbReference type="STRING" id="1618665.UY55_C0006G0022"/>
<evidence type="ECO:0000256" key="1">
    <source>
        <dbReference type="ARBA" id="ARBA00022679"/>
    </source>
</evidence>
<dbReference type="Pfam" id="PF01923">
    <property type="entry name" value="Cob_adeno_trans"/>
    <property type="match status" value="1"/>
</dbReference>
<name>A0A0G1W7F1_9BACT</name>
<sequence length="193" mass="21418">METKFFTGKGDDGKSRINGNEVSKSNPIVEFLGSLDELNSWLGYARVEADKLKTGSAGWRIDVAAVLKNTQNSLFIAQAEAAASGFGYEKSPKITEEKTKYFEGVIVEIDKVVPKIEKFIVVGGTELSARLDVGRAIARRVERQAKKYVPEDSNKNLTPEMLKFLNRLSSILFALARYVNFVSGVKEENPSYD</sequence>
<feature type="domain" description="Cobalamin adenosyltransferase-like" evidence="5">
    <location>
        <begin position="6"/>
        <end position="179"/>
    </location>
</feature>
<dbReference type="EC" id="2.5.1.17" evidence="4"/>
<organism evidence="6 7">
    <name type="scientific">Candidatus Jorgensenbacteria bacterium GW2011_GWB1_50_10</name>
    <dbReference type="NCBI Taxonomy" id="1618665"/>
    <lineage>
        <taxon>Bacteria</taxon>
        <taxon>Candidatus Joergenseniibacteriota</taxon>
    </lineage>
</organism>
<comment type="caution">
    <text evidence="6">The sequence shown here is derived from an EMBL/GenBank/DDBJ whole genome shotgun (WGS) entry which is preliminary data.</text>
</comment>
<dbReference type="SUPFAM" id="SSF89028">
    <property type="entry name" value="Cobalamin adenosyltransferase-like"/>
    <property type="match status" value="1"/>
</dbReference>
<dbReference type="Proteomes" id="UP000034224">
    <property type="component" value="Unassembled WGS sequence"/>
</dbReference>
<comment type="pathway">
    <text evidence="4">Cofactor biosynthesis; adenosylcobalamin biosynthesis; adenosylcobalamin from cob(II)yrinate a,c-diamide: step 2/7.</text>
</comment>
<dbReference type="InterPro" id="IPR016030">
    <property type="entry name" value="CblAdoTrfase-like"/>
</dbReference>